<dbReference type="RefSeq" id="WP_244752993.1">
    <property type="nucleotide sequence ID" value="NZ_CP095074.1"/>
</dbReference>
<protein>
    <submittedName>
        <fullName evidence="1">Uncharacterized protein</fullName>
    </submittedName>
</protein>
<name>A0ABY4GZQ2_9BACI</name>
<dbReference type="Proteomes" id="UP000831880">
    <property type="component" value="Chromosome"/>
</dbReference>
<evidence type="ECO:0000313" key="2">
    <source>
        <dbReference type="Proteomes" id="UP000831880"/>
    </source>
</evidence>
<sequence length="138" mass="15983">MDIVVNGSFQNVKEEMKALRSAALDEARNIKKQYKKDDEIPLKVEREYDRLLEQAELLKVSAINPIQLESGLIINYELVKQLMKKLKGFKISMEEKDGQLIINYSKGSTKGTFTLYHLYKLPSLIQMPKGQIMEEYLL</sequence>
<proteinExistence type="predicted"/>
<organism evidence="1 2">
    <name type="scientific">Halobacillus shinanisalinarum</name>
    <dbReference type="NCBI Taxonomy" id="2932258"/>
    <lineage>
        <taxon>Bacteria</taxon>
        <taxon>Bacillati</taxon>
        <taxon>Bacillota</taxon>
        <taxon>Bacilli</taxon>
        <taxon>Bacillales</taxon>
        <taxon>Bacillaceae</taxon>
        <taxon>Halobacillus</taxon>
    </lineage>
</organism>
<reference evidence="1 2" key="1">
    <citation type="submission" date="2022-04" db="EMBL/GenBank/DDBJ databases">
        <title>Halobacillus sp. isolated from saltern.</title>
        <authorList>
            <person name="Won M."/>
            <person name="Lee C.-M."/>
            <person name="Woen H.-Y."/>
            <person name="Kwon S.-W."/>
        </authorList>
    </citation>
    <scope>NUCLEOTIDE SEQUENCE [LARGE SCALE GENOMIC DNA]</scope>
    <source>
        <strain evidence="1 2">SSTM10-2</strain>
    </source>
</reference>
<keyword evidence="2" id="KW-1185">Reference proteome</keyword>
<accession>A0ABY4GZQ2</accession>
<evidence type="ECO:0000313" key="1">
    <source>
        <dbReference type="EMBL" id="UOQ93393.1"/>
    </source>
</evidence>
<dbReference type="EMBL" id="CP095074">
    <property type="protein sequence ID" value="UOQ93393.1"/>
    <property type="molecule type" value="Genomic_DNA"/>
</dbReference>
<gene>
    <name evidence="1" type="ORF">MUO14_23990</name>
</gene>